<dbReference type="GO" id="GO:0016020">
    <property type="term" value="C:membrane"/>
    <property type="evidence" value="ECO:0007669"/>
    <property type="project" value="InterPro"/>
</dbReference>
<protein>
    <submittedName>
        <fullName evidence="4">Opioid growth factor receptor (Ogfr) region protein, putative</fullName>
    </submittedName>
</protein>
<dbReference type="PANTHER" id="PTHR14015">
    <property type="entry name" value="OPIOID GROWTH FACTOR RECEPTOR OGFR ZETA-TYPE OPIOID RECEPTOR"/>
    <property type="match status" value="1"/>
</dbReference>
<reference evidence="4 5" key="1">
    <citation type="journal article" date="2013" name="Genome Biol.">
        <title>Genome of Acanthamoeba castellanii highlights extensive lateral gene transfer and early evolution of tyrosine kinase signaling.</title>
        <authorList>
            <person name="Clarke M."/>
            <person name="Lohan A.J."/>
            <person name="Liu B."/>
            <person name="Lagkouvardos I."/>
            <person name="Roy S."/>
            <person name="Zafar N."/>
            <person name="Bertelli C."/>
            <person name="Schilde C."/>
            <person name="Kianianmomeni A."/>
            <person name="Burglin T.R."/>
            <person name="Frech C."/>
            <person name="Turcotte B."/>
            <person name="Kopec K.O."/>
            <person name="Synnott J.M."/>
            <person name="Choo C."/>
            <person name="Paponov I."/>
            <person name="Finkler A."/>
            <person name="Soon Heng Tan C."/>
            <person name="Hutchins A.P."/>
            <person name="Weinmeier T."/>
            <person name="Rattei T."/>
            <person name="Chu J.S."/>
            <person name="Gimenez G."/>
            <person name="Irimia M."/>
            <person name="Rigden D.J."/>
            <person name="Fitzpatrick D.A."/>
            <person name="Lorenzo-Morales J."/>
            <person name="Bateman A."/>
            <person name="Chiu C.H."/>
            <person name="Tang P."/>
            <person name="Hegemann P."/>
            <person name="Fromm H."/>
            <person name="Raoult D."/>
            <person name="Greub G."/>
            <person name="Miranda-Saavedra D."/>
            <person name="Chen N."/>
            <person name="Nash P."/>
            <person name="Ginger M.L."/>
            <person name="Horn M."/>
            <person name="Schaap P."/>
            <person name="Caler L."/>
            <person name="Loftus B."/>
        </authorList>
    </citation>
    <scope>NUCLEOTIDE SEQUENCE [LARGE SCALE GENOMIC DNA]</scope>
    <source>
        <strain evidence="4 5">Neff</strain>
    </source>
</reference>
<evidence type="ECO:0000256" key="2">
    <source>
        <dbReference type="SAM" id="MobiDB-lite"/>
    </source>
</evidence>
<evidence type="ECO:0000259" key="3">
    <source>
        <dbReference type="Pfam" id="PF04664"/>
    </source>
</evidence>
<dbReference type="GeneID" id="14917346"/>
<feature type="non-terminal residue" evidence="4">
    <location>
        <position position="306"/>
    </location>
</feature>
<feature type="region of interest" description="Disordered" evidence="2">
    <location>
        <begin position="254"/>
        <end position="306"/>
    </location>
</feature>
<dbReference type="RefSeq" id="XP_004338655.1">
    <property type="nucleotide sequence ID" value="XM_004338607.1"/>
</dbReference>
<dbReference type="VEuPathDB" id="AmoebaDB:ACA1_088880"/>
<feature type="domain" description="Opioid growth factor receptor (OGFr) conserved" evidence="3">
    <location>
        <begin position="29"/>
        <end position="197"/>
    </location>
</feature>
<dbReference type="GO" id="GO:0140625">
    <property type="term" value="F:opioid growth factor receptor activity"/>
    <property type="evidence" value="ECO:0007669"/>
    <property type="project" value="InterPro"/>
</dbReference>
<feature type="compositionally biased region" description="Basic and acidic residues" evidence="2">
    <location>
        <begin position="254"/>
        <end position="273"/>
    </location>
</feature>
<dbReference type="PANTHER" id="PTHR14015:SF2">
    <property type="entry name" value="OPIOID GROWTH FACTOR RECEPTOR (OGFR) CONSERVED DOMAIN-CONTAINING PROTEIN"/>
    <property type="match status" value="1"/>
</dbReference>
<keyword evidence="5" id="KW-1185">Reference proteome</keyword>
<sequence length="306" mass="35787">ETAGSQGRGRGGRGGLDHKQRTNVRHSWQLLNYVFYTNGLASVPDGDYVDNIHEKWYYNYRLLESHHGYIQWLFPRFESGGTNGSSEALTYDEAALIRQDTGCAFRVLLSYKLMLNFYGLKLVNVETGEVARTEEWQERYKNMNILTHNNLRISRILASLGQLGFGRYKKPLFLHFRKEIMENKQIPHSKAPMSRFWEPLVMNEDDPVYKAKTKERGPQDRQESIFFTHLANDSDAYREFVERERVLHDARELWKKQRAEKERQKKEIKDARIVGKRQHRPNPAASKPATKTPVKASKKNTKTKKK</sequence>
<organism evidence="4 5">
    <name type="scientific">Acanthamoeba castellanii (strain ATCC 30010 / Neff)</name>
    <dbReference type="NCBI Taxonomy" id="1257118"/>
    <lineage>
        <taxon>Eukaryota</taxon>
        <taxon>Amoebozoa</taxon>
        <taxon>Discosea</taxon>
        <taxon>Longamoebia</taxon>
        <taxon>Centramoebida</taxon>
        <taxon>Acanthamoebidae</taxon>
        <taxon>Acanthamoeba</taxon>
    </lineage>
</organism>
<dbReference type="Pfam" id="PF04664">
    <property type="entry name" value="OGFr_N"/>
    <property type="match status" value="1"/>
</dbReference>
<evidence type="ECO:0000313" key="5">
    <source>
        <dbReference type="Proteomes" id="UP000011083"/>
    </source>
</evidence>
<keyword evidence="4" id="KW-0675">Receptor</keyword>
<name>L8GUP7_ACACF</name>
<dbReference type="KEGG" id="acan:ACA1_088880"/>
<proteinExistence type="inferred from homology"/>
<dbReference type="InterPro" id="IPR039574">
    <property type="entry name" value="OGFr"/>
</dbReference>
<dbReference type="Proteomes" id="UP000011083">
    <property type="component" value="Unassembled WGS sequence"/>
</dbReference>
<evidence type="ECO:0000313" key="4">
    <source>
        <dbReference type="EMBL" id="ELR16642.1"/>
    </source>
</evidence>
<dbReference type="AlphaFoldDB" id="L8GUP7"/>
<accession>L8GUP7</accession>
<dbReference type="EMBL" id="KB007985">
    <property type="protein sequence ID" value="ELR16642.1"/>
    <property type="molecule type" value="Genomic_DNA"/>
</dbReference>
<comment type="similarity">
    <text evidence="1">Belongs to the opioid growth factor receptor family.</text>
</comment>
<dbReference type="OrthoDB" id="9030204at2759"/>
<evidence type="ECO:0000256" key="1">
    <source>
        <dbReference type="ARBA" id="ARBA00010365"/>
    </source>
</evidence>
<gene>
    <name evidence="4" type="ORF">ACA1_088880</name>
</gene>
<dbReference type="OMA" id="FFTHLAN"/>
<feature type="compositionally biased region" description="Basic residues" evidence="2">
    <location>
        <begin position="296"/>
        <end position="306"/>
    </location>
</feature>
<dbReference type="InterPro" id="IPR006757">
    <property type="entry name" value="OGF_rcpt"/>
</dbReference>